<reference evidence="5 6" key="1">
    <citation type="submission" date="2018-08" db="EMBL/GenBank/DDBJ databases">
        <title>Genomic investigation of the strawberry pathogen Phytophthora fragariae indicates pathogenicity is determined by transcriptional variation in three key races.</title>
        <authorList>
            <person name="Adams T.M."/>
            <person name="Armitage A.D."/>
            <person name="Sobczyk M.K."/>
            <person name="Bates H.J."/>
            <person name="Dunwell J.M."/>
            <person name="Nellist C.F."/>
            <person name="Harrison R.J."/>
        </authorList>
    </citation>
    <scope>NUCLEOTIDE SEQUENCE [LARGE SCALE GENOMIC DNA]</scope>
    <source>
        <strain evidence="5 6">NOV-9</strain>
    </source>
</reference>
<evidence type="ECO:0000256" key="2">
    <source>
        <dbReference type="ARBA" id="ARBA00009072"/>
    </source>
</evidence>
<feature type="compositionally biased region" description="Polar residues" evidence="4">
    <location>
        <begin position="991"/>
        <end position="1001"/>
    </location>
</feature>
<feature type="region of interest" description="Disordered" evidence="4">
    <location>
        <begin position="940"/>
        <end position="1070"/>
    </location>
</feature>
<dbReference type="Proteomes" id="UP000429523">
    <property type="component" value="Unassembled WGS sequence"/>
</dbReference>
<name>A0A6A3F1R1_9STRA</name>
<gene>
    <name evidence="5" type="ORF">PF009_g11062</name>
</gene>
<feature type="compositionally biased region" description="Low complexity" evidence="4">
    <location>
        <begin position="1053"/>
        <end position="1068"/>
    </location>
</feature>
<comment type="similarity">
    <text evidence="2">Belongs to the ESS2 family.</text>
</comment>
<dbReference type="PANTHER" id="PTHR12940">
    <property type="entry name" value="ES-2 PROTEIN - RELATED"/>
    <property type="match status" value="1"/>
</dbReference>
<evidence type="ECO:0000256" key="3">
    <source>
        <dbReference type="ARBA" id="ARBA00023242"/>
    </source>
</evidence>
<feature type="compositionally biased region" description="Basic and acidic residues" evidence="4">
    <location>
        <begin position="940"/>
        <end position="952"/>
    </location>
</feature>
<evidence type="ECO:0000256" key="4">
    <source>
        <dbReference type="SAM" id="MobiDB-lite"/>
    </source>
</evidence>
<dbReference type="Pfam" id="PF09751">
    <property type="entry name" value="Es2"/>
    <property type="match status" value="1"/>
</dbReference>
<feature type="region of interest" description="Disordered" evidence="4">
    <location>
        <begin position="653"/>
        <end position="675"/>
    </location>
</feature>
<accession>A0A6A3F1R1</accession>
<dbReference type="AlphaFoldDB" id="A0A6A3F1R1"/>
<feature type="region of interest" description="Disordered" evidence="4">
    <location>
        <begin position="326"/>
        <end position="370"/>
    </location>
</feature>
<dbReference type="PANTHER" id="PTHR12940:SF0">
    <property type="entry name" value="SPLICING FACTOR ESS-2 HOMOLOG"/>
    <property type="match status" value="1"/>
</dbReference>
<evidence type="ECO:0000256" key="1">
    <source>
        <dbReference type="ARBA" id="ARBA00004123"/>
    </source>
</evidence>
<comment type="subcellular location">
    <subcellularLocation>
        <location evidence="1">Nucleus</location>
    </subcellularLocation>
</comment>
<sequence>MSKKVVLEEEEYVEALGQIIERDFFPDLPKLKQQTELLREEEGGIPWTDTTLQAANARGNFSVRSSASGTGWDHPTPQSDQSVADANHDNAAAEAEAKASMTLNHFVATHTSEDNESFVELQQKAVKDHQRRYHWAYDDDKERGDPKLHLLTNGTWISKEQRRIADQACAPKGPKDDRPSAPETWKFRARNPLLFPPELEATRDICRVEPGSGNQLLLENGLRLRSGRPPRAEKKTVYANSRFSSEETKMDESGSGGVLESTRKDYSLVPMTPAIAPGVDASPLMTWGDIEGTPTNLGSRAIPEHILRTPSFEMHDTSRREKLAHRLESEARRHSSNSRMSGIKTPSRKRPKSDQATPVSRSVRAQPQDTNSMAINEEVYKVVVVGGGPAGIGVFVRAARAGLMPRLLNPEMLGTAKDNELSTQIGYKQMGVAVLHAGDAKSFGGGNLGQYIINSNTFACSLLASVLDEKPDLDPPESIKNTFLEKARVHESAKRLEEIGAAPANLTEIGRFLRHVGGCLLEEINDKAPDTSKVMLNTIATKYEALENGLVRVEARSANESGDTVILHAEHLVLAMGGIQELPSLDNPAFHSKLFASDACLREDGFAKLKEHLLAQPTGERKVCIVGGSHSSFSVAWLLLNRFVDPKPITVRKASVSPTSPKKLASSDPKKTKEEGETALVMPHLASIGAPVTATAPISSLTVTKCEPTGTVVKVKRTSPSSLNGDNSTPKSMIFNAKDIMILHRSPIRCYYGTKKEAEADGADASRVDRSGCVNTFTGLREDAKRLFKSVTAGREVRVRLFQVNQQGSQAITDKAYAAAGAIVWGAGYKTNLVPGFDEAGNPLVFHQENGVVKLDNKSRLQLLGPFKGKIPSVLGVGLGFSLRSAVDEMGTETRVDGVTVYHRRGAALVLESLFGPEVYGTSSSFEEMVEKNEKKKREAQVFKAEKAEKARNAAATSDGEQTPTSPVKTHAPRNISVTTAHSPAKLVPLVSSTTATTGGRNASPPIVRRSPSKPAVASAAMADKKSPKKKKDSAPTNPPVKLLLLRRRASADEAAAAASTEPAEPTDLSSTAELIATAEEYPSEAIQSTS</sequence>
<protein>
    <submittedName>
        <fullName evidence="5">Uncharacterized protein</fullName>
    </submittedName>
</protein>
<evidence type="ECO:0000313" key="5">
    <source>
        <dbReference type="EMBL" id="KAE8939083.1"/>
    </source>
</evidence>
<dbReference type="InterPro" id="IPR019148">
    <property type="entry name" value="Nuclear_protein_DGCR14_ESS-2"/>
</dbReference>
<dbReference type="EMBL" id="QXGF01000514">
    <property type="protein sequence ID" value="KAE8939083.1"/>
    <property type="molecule type" value="Genomic_DNA"/>
</dbReference>
<feature type="compositionally biased region" description="Polar residues" evidence="4">
    <location>
        <begin position="354"/>
        <end position="370"/>
    </location>
</feature>
<dbReference type="SUPFAM" id="SSF51905">
    <property type="entry name" value="FAD/NAD(P)-binding domain"/>
    <property type="match status" value="1"/>
</dbReference>
<comment type="caution">
    <text evidence="5">The sequence shown here is derived from an EMBL/GenBank/DDBJ whole genome shotgun (WGS) entry which is preliminary data.</text>
</comment>
<evidence type="ECO:0000313" key="6">
    <source>
        <dbReference type="Proteomes" id="UP000429523"/>
    </source>
</evidence>
<dbReference type="Gene3D" id="3.50.50.60">
    <property type="entry name" value="FAD/NAD(P)-binding domain"/>
    <property type="match status" value="1"/>
</dbReference>
<feature type="region of interest" description="Disordered" evidence="4">
    <location>
        <begin position="62"/>
        <end position="96"/>
    </location>
</feature>
<dbReference type="InterPro" id="IPR036188">
    <property type="entry name" value="FAD/NAD-bd_sf"/>
</dbReference>
<dbReference type="GO" id="GO:0071013">
    <property type="term" value="C:catalytic step 2 spliceosome"/>
    <property type="evidence" value="ECO:0007669"/>
    <property type="project" value="TreeGrafter"/>
</dbReference>
<feature type="compositionally biased region" description="Polar residues" evidence="4">
    <location>
        <begin position="959"/>
        <end position="968"/>
    </location>
</feature>
<organism evidence="5 6">
    <name type="scientific">Phytophthora fragariae</name>
    <dbReference type="NCBI Taxonomy" id="53985"/>
    <lineage>
        <taxon>Eukaryota</taxon>
        <taxon>Sar</taxon>
        <taxon>Stramenopiles</taxon>
        <taxon>Oomycota</taxon>
        <taxon>Peronosporomycetes</taxon>
        <taxon>Peronosporales</taxon>
        <taxon>Peronosporaceae</taxon>
        <taxon>Phytophthora</taxon>
    </lineage>
</organism>
<keyword evidence="3" id="KW-0539">Nucleus</keyword>
<proteinExistence type="inferred from homology"/>